<dbReference type="PANTHER" id="PTHR24412">
    <property type="entry name" value="KELCH PROTEIN"/>
    <property type="match status" value="1"/>
</dbReference>
<dbReference type="Proteomes" id="UP000199515">
    <property type="component" value="Unassembled WGS sequence"/>
</dbReference>
<organism evidence="3 4">
    <name type="scientific">Amycolatopsis xylanica</name>
    <dbReference type="NCBI Taxonomy" id="589385"/>
    <lineage>
        <taxon>Bacteria</taxon>
        <taxon>Bacillati</taxon>
        <taxon>Actinomycetota</taxon>
        <taxon>Actinomycetes</taxon>
        <taxon>Pseudonocardiales</taxon>
        <taxon>Pseudonocardiaceae</taxon>
        <taxon>Amycolatopsis</taxon>
    </lineage>
</organism>
<dbReference type="EMBL" id="FNON01000011">
    <property type="protein sequence ID" value="SDZ23768.1"/>
    <property type="molecule type" value="Genomic_DNA"/>
</dbReference>
<dbReference type="STRING" id="589385.SAMN05421504_11127"/>
<dbReference type="InterPro" id="IPR037293">
    <property type="entry name" value="Gal_Oxidase_central_sf"/>
</dbReference>
<accession>A0A1H3REX5</accession>
<dbReference type="Gene3D" id="2.130.10.80">
    <property type="entry name" value="Galactose oxidase/kelch, beta-propeller"/>
    <property type="match status" value="4"/>
</dbReference>
<evidence type="ECO:0000313" key="3">
    <source>
        <dbReference type="EMBL" id="SDZ23768.1"/>
    </source>
</evidence>
<dbReference type="OrthoDB" id="535891at2"/>
<dbReference type="SUPFAM" id="SSF50965">
    <property type="entry name" value="Galactose oxidase, central domain"/>
    <property type="match status" value="2"/>
</dbReference>
<name>A0A1H3REX5_9PSEU</name>
<dbReference type="InterPro" id="IPR011043">
    <property type="entry name" value="Gal_Oxase/kelch_b-propeller"/>
</dbReference>
<gene>
    <name evidence="3" type="ORF">SAMN05421504_11127</name>
</gene>
<dbReference type="SMART" id="SM00612">
    <property type="entry name" value="Kelch"/>
    <property type="match status" value="6"/>
</dbReference>
<dbReference type="AlphaFoldDB" id="A0A1H3REX5"/>
<keyword evidence="1" id="KW-0880">Kelch repeat</keyword>
<dbReference type="RefSeq" id="WP_091297659.1">
    <property type="nucleotide sequence ID" value="NZ_FNON01000011.1"/>
</dbReference>
<proteinExistence type="predicted"/>
<keyword evidence="4" id="KW-1185">Reference proteome</keyword>
<evidence type="ECO:0000313" key="4">
    <source>
        <dbReference type="Proteomes" id="UP000199515"/>
    </source>
</evidence>
<sequence length="373" mass="38798">MTGAWTVAGEVPAANRGLHQKDAMVRLDSGRVLLAGGTDLDWGAIAATAEFNPVTGAWETRGALNTGRRLHSLTLLRDGQVLAAGGIFGPWRYPTPPTATAELYDPGSGTWTPTTPMREARAVHTATLLPDGRVLVAGGECLRSPDTNGALRTAEIYDPEAKTWTPATPMTDARLGAEAAPLPDGRVLVVGGNLNIGGGYTCLAFCEIFDPRGGGTWTPTGTMTTPRAIHQLTPLPDGSVLATGGYCEGVMLGPVFDGHSLASAERYYPETGRWAPAESMPFGRGRHKAVPLPDGRVLVTGGTDEATQASGYASTIIYDPLARVWTGAGGLADGRASFAAVALADGRVLVGGGYSLITQTRSVLATVSEVFTP</sequence>
<evidence type="ECO:0000256" key="1">
    <source>
        <dbReference type="ARBA" id="ARBA00022441"/>
    </source>
</evidence>
<reference evidence="3 4" key="1">
    <citation type="submission" date="2016-10" db="EMBL/GenBank/DDBJ databases">
        <authorList>
            <person name="de Groot N.N."/>
        </authorList>
    </citation>
    <scope>NUCLEOTIDE SEQUENCE [LARGE SCALE GENOMIC DNA]</scope>
    <source>
        <strain evidence="3 4">CPCC 202699</strain>
    </source>
</reference>
<evidence type="ECO:0000256" key="2">
    <source>
        <dbReference type="ARBA" id="ARBA00022737"/>
    </source>
</evidence>
<dbReference type="Pfam" id="PF01344">
    <property type="entry name" value="Kelch_1"/>
    <property type="match status" value="2"/>
</dbReference>
<keyword evidence="2" id="KW-0677">Repeat</keyword>
<dbReference type="PANTHER" id="PTHR24412:SF489">
    <property type="entry name" value="RING FINGER DOMAIN AND KELCH REPEAT-CONTAINING PROTEIN DDB_G0271372"/>
    <property type="match status" value="1"/>
</dbReference>
<dbReference type="InterPro" id="IPR006652">
    <property type="entry name" value="Kelch_1"/>
</dbReference>
<protein>
    <submittedName>
        <fullName evidence="3">Kelch motif-containing protein</fullName>
    </submittedName>
</protein>